<keyword evidence="6 8" id="KW-0131">Cell cycle</keyword>
<dbReference type="PANTHER" id="PTHR23135">
    <property type="entry name" value="MUR LIGASE FAMILY MEMBER"/>
    <property type="match status" value="1"/>
</dbReference>
<evidence type="ECO:0000313" key="14">
    <source>
        <dbReference type="Proteomes" id="UP000030403"/>
    </source>
</evidence>
<feature type="binding site" evidence="8">
    <location>
        <position position="462"/>
    </location>
    <ligand>
        <name>meso-2,6-diaminopimelate</name>
        <dbReference type="ChEBI" id="CHEBI:57791"/>
    </ligand>
</feature>
<feature type="domain" description="Mur ligase C-terminal" evidence="11">
    <location>
        <begin position="334"/>
        <end position="460"/>
    </location>
</feature>
<accession>A0A0A5GK41</accession>
<comment type="catalytic activity">
    <reaction evidence="8">
        <text>UDP-N-acetyl-alpha-D-muramoyl-L-alanyl-D-glutamate + meso-2,6-diaminopimelate + ATP = UDP-N-acetyl-alpha-D-muramoyl-L-alanyl-gamma-D-glutamyl-meso-2,6-diaminopimelate + ADP + phosphate + H(+)</text>
        <dbReference type="Rhea" id="RHEA:23676"/>
        <dbReference type="ChEBI" id="CHEBI:15378"/>
        <dbReference type="ChEBI" id="CHEBI:30616"/>
        <dbReference type="ChEBI" id="CHEBI:43474"/>
        <dbReference type="ChEBI" id="CHEBI:57791"/>
        <dbReference type="ChEBI" id="CHEBI:83900"/>
        <dbReference type="ChEBI" id="CHEBI:83905"/>
        <dbReference type="ChEBI" id="CHEBI:456216"/>
        <dbReference type="EC" id="6.3.2.13"/>
    </reaction>
</comment>
<keyword evidence="3 8" id="KW-0132">Cell division</keyword>
<dbReference type="GO" id="GO:0000287">
    <property type="term" value="F:magnesium ion binding"/>
    <property type="evidence" value="ECO:0007669"/>
    <property type="project" value="UniProtKB-UniRule"/>
</dbReference>
<evidence type="ECO:0000256" key="5">
    <source>
        <dbReference type="ARBA" id="ARBA00022984"/>
    </source>
</evidence>
<dbReference type="STRING" id="1385511.GCA_000425225_01353"/>
<evidence type="ECO:0000259" key="12">
    <source>
        <dbReference type="Pfam" id="PF08245"/>
    </source>
</evidence>
<feature type="binding site" evidence="8">
    <location>
        <position position="458"/>
    </location>
    <ligand>
        <name>meso-2,6-diaminopimelate</name>
        <dbReference type="ChEBI" id="CHEBI:57791"/>
    </ligand>
</feature>
<keyword evidence="7 8" id="KW-0961">Cell wall biogenesis/degradation</keyword>
<dbReference type="InterPro" id="IPR013221">
    <property type="entry name" value="Mur_ligase_cen"/>
</dbReference>
<organism evidence="13 14">
    <name type="scientific">Pontibacillus marinus BH030004 = DSM 16465</name>
    <dbReference type="NCBI Taxonomy" id="1385511"/>
    <lineage>
        <taxon>Bacteria</taxon>
        <taxon>Bacillati</taxon>
        <taxon>Bacillota</taxon>
        <taxon>Bacilli</taxon>
        <taxon>Bacillales</taxon>
        <taxon>Bacillaceae</taxon>
        <taxon>Pontibacillus</taxon>
    </lineage>
</organism>
<comment type="subcellular location">
    <subcellularLocation>
        <location evidence="8 9">Cytoplasm</location>
    </subcellularLocation>
</comment>
<evidence type="ECO:0000256" key="7">
    <source>
        <dbReference type="ARBA" id="ARBA00023316"/>
    </source>
</evidence>
<gene>
    <name evidence="8" type="primary">murE</name>
    <name evidence="13" type="ORF">N783_08015</name>
</gene>
<dbReference type="SUPFAM" id="SSF53623">
    <property type="entry name" value="MurD-like peptide ligases, catalytic domain"/>
    <property type="match status" value="1"/>
</dbReference>
<reference evidence="13 14" key="1">
    <citation type="submission" date="2013-08" db="EMBL/GenBank/DDBJ databases">
        <authorList>
            <person name="Huang J."/>
            <person name="Wang G."/>
        </authorList>
    </citation>
    <scope>NUCLEOTIDE SEQUENCE [LARGE SCALE GENOMIC DNA]</scope>
    <source>
        <strain evidence="13 14">BH030004</strain>
    </source>
</reference>
<dbReference type="OrthoDB" id="9800958at2"/>
<keyword evidence="8" id="KW-0067">ATP-binding</keyword>
<keyword evidence="8" id="KW-0547">Nucleotide-binding</keyword>
<dbReference type="PANTHER" id="PTHR23135:SF4">
    <property type="entry name" value="UDP-N-ACETYLMURAMOYL-L-ALANYL-D-GLUTAMATE--2,6-DIAMINOPIMELATE LIGASE MURE HOMOLOG, CHLOROPLASTIC"/>
    <property type="match status" value="1"/>
</dbReference>
<dbReference type="Proteomes" id="UP000030403">
    <property type="component" value="Unassembled WGS sequence"/>
</dbReference>
<feature type="binding site" evidence="8">
    <location>
        <position position="193"/>
    </location>
    <ligand>
        <name>UDP-N-acetyl-alpha-D-muramoyl-L-alanyl-D-glutamate</name>
        <dbReference type="ChEBI" id="CHEBI:83900"/>
    </ligand>
</feature>
<dbReference type="GO" id="GO:0009252">
    <property type="term" value="P:peptidoglycan biosynthetic process"/>
    <property type="evidence" value="ECO:0007669"/>
    <property type="project" value="UniProtKB-UniRule"/>
</dbReference>
<comment type="PTM">
    <text evidence="8">Carboxylation is probably crucial for Mg(2+) binding and, consequently, for the gamma-phosphate positioning of ATP.</text>
</comment>
<sequence length="484" mass="53692">MKLSDILGDIEYEVVWGDIEVPIDCISYHSDKMKQDSLFVCVEGSKHDGHDYIAQAVMKGSRAIIVEKKVALEFIPKGCTVVQVNNTRKLLPFIASRFYDNPSESFNLVGVTGTNGKTSVTHMISFILSYADRHVGSIGTLGDQMNQEVIDTTRTTPTTPEAFDLQQVFGHMRDRGVTDVVMEVSSMGLELHRVDSCDFTVGIFTNLSPEHLDDHVTFERYKEAKLKLFSLAPHSVINADDAHAEDFIQASKGDCQTYGIDNLDADWVAKDVSVQVNGVTFTLVGHDVHTEVTIPIPGRFTVYNALAAISTCLSLDVPLQTILDALKEIKGPDGRLQTIQSPEGYTIMVDYAHTPDALDNVLSNLKPYTAGKLILVFGCGGDRDEAKRPRMGEIASKWCDHIILTSDNPRKEEPMSIIKDIEKGIGMIKEYDIIEDREKAIQYAMKNAEKEDIILIAGKGNETYQIVGEEKLPFSDVQVVKENL</sequence>
<dbReference type="GO" id="GO:0005737">
    <property type="term" value="C:cytoplasm"/>
    <property type="evidence" value="ECO:0007669"/>
    <property type="project" value="UniProtKB-SubCell"/>
</dbReference>
<feature type="binding site" evidence="8">
    <location>
        <position position="30"/>
    </location>
    <ligand>
        <name>UDP-N-acetyl-alpha-D-muramoyl-L-alanyl-D-glutamate</name>
        <dbReference type="ChEBI" id="CHEBI:83900"/>
    </ligand>
</feature>
<dbReference type="RefSeq" id="WP_027445701.1">
    <property type="nucleotide sequence ID" value="NZ_AULJ01000013.1"/>
</dbReference>
<dbReference type="GO" id="GO:0071555">
    <property type="term" value="P:cell wall organization"/>
    <property type="evidence" value="ECO:0007669"/>
    <property type="project" value="UniProtKB-KW"/>
</dbReference>
<dbReference type="InterPro" id="IPR035911">
    <property type="entry name" value="MurE/MurF_N"/>
</dbReference>
<dbReference type="Gene3D" id="3.90.190.20">
    <property type="entry name" value="Mur ligase, C-terminal domain"/>
    <property type="match status" value="1"/>
</dbReference>
<dbReference type="Pfam" id="PF08245">
    <property type="entry name" value="Mur_ligase_M"/>
    <property type="match status" value="1"/>
</dbReference>
<comment type="caution">
    <text evidence="13">The sequence shown here is derived from an EMBL/GenBank/DDBJ whole genome shotgun (WGS) entry which is preliminary data.</text>
</comment>
<evidence type="ECO:0000256" key="6">
    <source>
        <dbReference type="ARBA" id="ARBA00023306"/>
    </source>
</evidence>
<dbReference type="EC" id="6.3.2.13" evidence="8"/>
<dbReference type="InterPro" id="IPR005761">
    <property type="entry name" value="UDP-N-AcMur-Glu-dNH2Pim_ligase"/>
</dbReference>
<proteinExistence type="inferred from homology"/>
<feature type="binding site" evidence="8">
    <location>
        <position position="185"/>
    </location>
    <ligand>
        <name>UDP-N-acetyl-alpha-D-muramoyl-L-alanyl-D-glutamate</name>
        <dbReference type="ChEBI" id="CHEBI:83900"/>
    </ligand>
</feature>
<feature type="binding site" evidence="8">
    <location>
        <begin position="407"/>
        <end position="410"/>
    </location>
    <ligand>
        <name>meso-2,6-diaminopimelate</name>
        <dbReference type="ChEBI" id="CHEBI:57791"/>
    </ligand>
</feature>
<dbReference type="Gene3D" id="3.40.1390.10">
    <property type="entry name" value="MurE/MurF, N-terminal domain"/>
    <property type="match status" value="1"/>
</dbReference>
<keyword evidence="8" id="KW-0963">Cytoplasm</keyword>
<dbReference type="InterPro" id="IPR036615">
    <property type="entry name" value="Mur_ligase_C_dom_sf"/>
</dbReference>
<evidence type="ECO:0000256" key="3">
    <source>
        <dbReference type="ARBA" id="ARBA00022618"/>
    </source>
</evidence>
<feature type="short sequence motif" description="Meso-diaminopimelate recognition motif" evidence="8">
    <location>
        <begin position="407"/>
        <end position="410"/>
    </location>
</feature>
<evidence type="ECO:0000256" key="1">
    <source>
        <dbReference type="ARBA" id="ARBA00004752"/>
    </source>
</evidence>
<dbReference type="EMBL" id="AVPF01000002">
    <property type="protein sequence ID" value="KGX91490.1"/>
    <property type="molecule type" value="Genomic_DNA"/>
</dbReference>
<dbReference type="NCBIfam" id="NF001126">
    <property type="entry name" value="PRK00139.1-4"/>
    <property type="match status" value="1"/>
</dbReference>
<keyword evidence="8 13" id="KW-0436">Ligase</keyword>
<comment type="caution">
    <text evidence="8">Lacks conserved residue(s) required for the propagation of feature annotation.</text>
</comment>
<comment type="pathway">
    <text evidence="1 8 9">Cell wall biogenesis; peptidoglycan biosynthesis.</text>
</comment>
<evidence type="ECO:0000256" key="8">
    <source>
        <dbReference type="HAMAP-Rule" id="MF_00208"/>
    </source>
</evidence>
<name>A0A0A5GK41_9BACI</name>
<dbReference type="GO" id="GO:0005524">
    <property type="term" value="F:ATP binding"/>
    <property type="evidence" value="ECO:0007669"/>
    <property type="project" value="UniProtKB-UniRule"/>
</dbReference>
<dbReference type="SUPFAM" id="SSF53244">
    <property type="entry name" value="MurD-like peptide ligases, peptide-binding domain"/>
    <property type="match status" value="1"/>
</dbReference>
<dbReference type="NCBIfam" id="NF001124">
    <property type="entry name" value="PRK00139.1-2"/>
    <property type="match status" value="1"/>
</dbReference>
<dbReference type="HAMAP" id="MF_00208">
    <property type="entry name" value="MurE"/>
    <property type="match status" value="1"/>
</dbReference>
<feature type="binding site" evidence="8">
    <location>
        <begin position="158"/>
        <end position="159"/>
    </location>
    <ligand>
        <name>UDP-N-acetyl-alpha-D-muramoyl-L-alanyl-D-glutamate</name>
        <dbReference type="ChEBI" id="CHEBI:83900"/>
    </ligand>
</feature>
<dbReference type="Gene3D" id="3.40.1190.10">
    <property type="entry name" value="Mur-like, catalytic domain"/>
    <property type="match status" value="1"/>
</dbReference>
<evidence type="ECO:0000256" key="9">
    <source>
        <dbReference type="RuleBase" id="RU004135"/>
    </source>
</evidence>
<dbReference type="GO" id="GO:0008360">
    <property type="term" value="P:regulation of cell shape"/>
    <property type="evidence" value="ECO:0007669"/>
    <property type="project" value="UniProtKB-KW"/>
</dbReference>
<comment type="function">
    <text evidence="8">Catalyzes the addition of meso-diaminopimelic acid to the nucleotide precursor UDP-N-acetylmuramoyl-L-alanyl-D-glutamate (UMAG) in the biosynthesis of bacterial cell-wall peptidoglycan.</text>
</comment>
<dbReference type="SUPFAM" id="SSF63418">
    <property type="entry name" value="MurE/MurF N-terminal domain"/>
    <property type="match status" value="1"/>
</dbReference>
<evidence type="ECO:0000259" key="10">
    <source>
        <dbReference type="Pfam" id="PF01225"/>
    </source>
</evidence>
<evidence type="ECO:0000259" key="11">
    <source>
        <dbReference type="Pfam" id="PF02875"/>
    </source>
</evidence>
<evidence type="ECO:0000313" key="13">
    <source>
        <dbReference type="EMBL" id="KGX91490.1"/>
    </source>
</evidence>
<feature type="domain" description="Mur ligase N-terminal catalytic" evidence="10">
    <location>
        <begin position="23"/>
        <end position="99"/>
    </location>
</feature>
<dbReference type="InterPro" id="IPR036565">
    <property type="entry name" value="Mur-like_cat_sf"/>
</dbReference>
<dbReference type="GO" id="GO:0051301">
    <property type="term" value="P:cell division"/>
    <property type="evidence" value="ECO:0007669"/>
    <property type="project" value="UniProtKB-KW"/>
</dbReference>
<dbReference type="Pfam" id="PF01225">
    <property type="entry name" value="Mur_ligase"/>
    <property type="match status" value="1"/>
</dbReference>
<dbReference type="AlphaFoldDB" id="A0A0A5GK41"/>
<dbReference type="GO" id="GO:0008765">
    <property type="term" value="F:UDP-N-acetylmuramoylalanyl-D-glutamate-2,6-diaminopimelate ligase activity"/>
    <property type="evidence" value="ECO:0007669"/>
    <property type="project" value="UniProtKB-UniRule"/>
</dbReference>
<feature type="binding site" evidence="8">
    <location>
        <begin position="113"/>
        <end position="119"/>
    </location>
    <ligand>
        <name>ATP</name>
        <dbReference type="ChEBI" id="CHEBI:30616"/>
    </ligand>
</feature>
<keyword evidence="4 8" id="KW-0133">Cell shape</keyword>
<keyword evidence="8" id="KW-0460">Magnesium</keyword>
<dbReference type="InterPro" id="IPR004101">
    <property type="entry name" value="Mur_ligase_C"/>
</dbReference>
<evidence type="ECO:0000256" key="4">
    <source>
        <dbReference type="ARBA" id="ARBA00022960"/>
    </source>
</evidence>
<dbReference type="UniPathway" id="UPA00219"/>
<feature type="modified residue" description="N6-carboxylysine" evidence="8">
    <location>
        <position position="225"/>
    </location>
</feature>
<keyword evidence="14" id="KW-1185">Reference proteome</keyword>
<feature type="binding site" evidence="8">
    <location>
        <position position="383"/>
    </location>
    <ligand>
        <name>meso-2,6-diaminopimelate</name>
        <dbReference type="ChEBI" id="CHEBI:57791"/>
    </ligand>
</feature>
<comment type="similarity">
    <text evidence="2 8">Belongs to the MurCDEF family. MurE subfamily.</text>
</comment>
<dbReference type="Pfam" id="PF02875">
    <property type="entry name" value="Mur_ligase_C"/>
    <property type="match status" value="1"/>
</dbReference>
<comment type="cofactor">
    <cofactor evidence="8">
        <name>Mg(2+)</name>
        <dbReference type="ChEBI" id="CHEBI:18420"/>
    </cofactor>
</comment>
<keyword evidence="5 8" id="KW-0573">Peptidoglycan synthesis</keyword>
<dbReference type="eggNOG" id="COG0769">
    <property type="taxonomic scope" value="Bacteria"/>
</dbReference>
<protein>
    <recommendedName>
        <fullName evidence="8">UDP-N-acetylmuramoyl-L-alanyl-D-glutamate--2,6-diaminopimelate ligase</fullName>
        <ecNumber evidence="8">6.3.2.13</ecNumber>
    </recommendedName>
    <alternativeName>
        <fullName evidence="8">Meso-A2pm-adding enzyme</fullName>
    </alternativeName>
    <alternativeName>
        <fullName evidence="8">Meso-diaminopimelate-adding enzyme</fullName>
    </alternativeName>
    <alternativeName>
        <fullName evidence="8">UDP-MurNAc-L-Ala-D-Glu:meso-diaminopimelate ligase</fullName>
    </alternativeName>
    <alternativeName>
        <fullName evidence="8">UDP-MurNAc-tripeptide synthetase</fullName>
    </alternativeName>
    <alternativeName>
        <fullName evidence="8">UDP-N-acetylmuramyl-tripeptide synthetase</fullName>
    </alternativeName>
</protein>
<dbReference type="InterPro" id="IPR000713">
    <property type="entry name" value="Mur_ligase_N"/>
</dbReference>
<evidence type="ECO:0000256" key="2">
    <source>
        <dbReference type="ARBA" id="ARBA00005898"/>
    </source>
</evidence>
<dbReference type="NCBIfam" id="TIGR01085">
    <property type="entry name" value="murE"/>
    <property type="match status" value="1"/>
</dbReference>
<feature type="domain" description="Mur ligase central" evidence="12">
    <location>
        <begin position="111"/>
        <end position="311"/>
    </location>
</feature>